<dbReference type="Pfam" id="PF00071">
    <property type="entry name" value="Ras"/>
    <property type="match status" value="1"/>
</dbReference>
<dbReference type="SMART" id="SM00173">
    <property type="entry name" value="RAS"/>
    <property type="match status" value="1"/>
</dbReference>
<feature type="region of interest" description="Disordered" evidence="2">
    <location>
        <begin position="148"/>
        <end position="172"/>
    </location>
</feature>
<keyword evidence="1" id="KW-0547">Nucleotide-binding</keyword>
<evidence type="ECO:0000313" key="4">
    <source>
        <dbReference type="Proteomes" id="UP000278143"/>
    </source>
</evidence>
<reference evidence="4" key="1">
    <citation type="journal article" date="2018" name="Nat. Microbiol.">
        <title>Leveraging single-cell genomics to expand the fungal tree of life.</title>
        <authorList>
            <person name="Ahrendt S.R."/>
            <person name="Quandt C.A."/>
            <person name="Ciobanu D."/>
            <person name="Clum A."/>
            <person name="Salamov A."/>
            <person name="Andreopoulos B."/>
            <person name="Cheng J.F."/>
            <person name="Woyke T."/>
            <person name="Pelin A."/>
            <person name="Henrissat B."/>
            <person name="Reynolds N.K."/>
            <person name="Benny G.L."/>
            <person name="Smith M.E."/>
            <person name="James T.Y."/>
            <person name="Grigoriev I.V."/>
        </authorList>
    </citation>
    <scope>NUCLEOTIDE SEQUENCE [LARGE SCALE GENOMIC DNA]</scope>
    <source>
        <strain evidence="4">Benny S71-1</strain>
    </source>
</reference>
<name>A0A4P9YW97_9FUNG</name>
<dbReference type="PANTHER" id="PTHR47978">
    <property type="match status" value="1"/>
</dbReference>
<dbReference type="SMART" id="SM00175">
    <property type="entry name" value="RAB"/>
    <property type="match status" value="1"/>
</dbReference>
<gene>
    <name evidence="3" type="ORF">SYNPS1DRAFT_31080</name>
</gene>
<dbReference type="SMART" id="SM00174">
    <property type="entry name" value="RHO"/>
    <property type="match status" value="1"/>
</dbReference>
<dbReference type="SUPFAM" id="SSF52540">
    <property type="entry name" value="P-loop containing nucleoside triphosphate hydrolases"/>
    <property type="match status" value="1"/>
</dbReference>
<dbReference type="SMART" id="SM00176">
    <property type="entry name" value="RAN"/>
    <property type="match status" value="1"/>
</dbReference>
<evidence type="ECO:0000256" key="2">
    <source>
        <dbReference type="SAM" id="MobiDB-lite"/>
    </source>
</evidence>
<proteinExistence type="predicted"/>
<dbReference type="PRINTS" id="PR00449">
    <property type="entry name" value="RASTRNSFRMNG"/>
</dbReference>
<dbReference type="CDD" id="cd01860">
    <property type="entry name" value="Rab5_related"/>
    <property type="match status" value="1"/>
</dbReference>
<dbReference type="PROSITE" id="PS51420">
    <property type="entry name" value="RHO"/>
    <property type="match status" value="1"/>
</dbReference>
<dbReference type="AlphaFoldDB" id="A0A4P9YW97"/>
<dbReference type="EMBL" id="KZ991212">
    <property type="protein sequence ID" value="RKP23210.1"/>
    <property type="molecule type" value="Genomic_DNA"/>
</dbReference>
<dbReference type="Proteomes" id="UP000278143">
    <property type="component" value="Unassembled WGS sequence"/>
</dbReference>
<dbReference type="FunFam" id="3.40.50.300:FF:000808">
    <property type="entry name" value="Small GTP-binding protein, putative"/>
    <property type="match status" value="1"/>
</dbReference>
<dbReference type="PROSITE" id="PS51419">
    <property type="entry name" value="RAB"/>
    <property type="match status" value="1"/>
</dbReference>
<dbReference type="Gene3D" id="3.40.50.300">
    <property type="entry name" value="P-loop containing nucleotide triphosphate hydrolases"/>
    <property type="match status" value="1"/>
</dbReference>
<keyword evidence="4" id="KW-1185">Reference proteome</keyword>
<accession>A0A4P9YW97</accession>
<evidence type="ECO:0000313" key="3">
    <source>
        <dbReference type="EMBL" id="RKP23210.1"/>
    </source>
</evidence>
<dbReference type="GO" id="GO:0003924">
    <property type="term" value="F:GTPase activity"/>
    <property type="evidence" value="ECO:0007669"/>
    <property type="project" value="InterPro"/>
</dbReference>
<dbReference type="InterPro" id="IPR027417">
    <property type="entry name" value="P-loop_NTPase"/>
</dbReference>
<dbReference type="GO" id="GO:0005525">
    <property type="term" value="F:GTP binding"/>
    <property type="evidence" value="ECO:0007669"/>
    <property type="project" value="InterPro"/>
</dbReference>
<evidence type="ECO:0000256" key="1">
    <source>
        <dbReference type="ARBA" id="ARBA00022741"/>
    </source>
</evidence>
<feature type="compositionally biased region" description="Acidic residues" evidence="2">
    <location>
        <begin position="152"/>
        <end position="164"/>
    </location>
</feature>
<dbReference type="InterPro" id="IPR005225">
    <property type="entry name" value="Small_GTP-bd"/>
</dbReference>
<dbReference type="PROSITE" id="PS51421">
    <property type="entry name" value="RAS"/>
    <property type="match status" value="1"/>
</dbReference>
<dbReference type="NCBIfam" id="TIGR00231">
    <property type="entry name" value="small_GTP"/>
    <property type="match status" value="1"/>
</dbReference>
<dbReference type="InterPro" id="IPR001806">
    <property type="entry name" value="Small_GTPase"/>
</dbReference>
<organism evidence="3 4">
    <name type="scientific">Syncephalis pseudoplumigaleata</name>
    <dbReference type="NCBI Taxonomy" id="1712513"/>
    <lineage>
        <taxon>Eukaryota</taxon>
        <taxon>Fungi</taxon>
        <taxon>Fungi incertae sedis</taxon>
        <taxon>Zoopagomycota</taxon>
        <taxon>Zoopagomycotina</taxon>
        <taxon>Zoopagomycetes</taxon>
        <taxon>Zoopagales</taxon>
        <taxon>Piptocephalidaceae</taxon>
        <taxon>Syncephalis</taxon>
    </lineage>
</organism>
<sequence>MADGSSADNTGASPSVPMKPVQVKLVLLGEAAVGKSSLVQRFVNNEFQENKEPTIGAAFLTQKTYVEDKVIKFEIWDTAGQERFHSLAPMYYRNAQAAVVVYDVTRAPSLDRAKSWIKELQRQANPNIVIALAGNKLDLVNDAEQGLHSEEDGHDEDGHEDGEDMPVTRQVSTEEARIYADEAGLLFFETSAKLDLNVQEMFNEIARKIPIEQLMAPSRTGRPGGASAGRIELIGNGQGAGGRGSCAC</sequence>
<protein>
    <submittedName>
        <fullName evidence="3">Ras family-domain-containing protein</fullName>
    </submittedName>
</protein>
<dbReference type="OrthoDB" id="63533at2759"/>